<dbReference type="Proteomes" id="UP000035680">
    <property type="component" value="Unassembled WGS sequence"/>
</dbReference>
<dbReference type="Pfam" id="PF10177">
    <property type="entry name" value="DUF2371"/>
    <property type="match status" value="1"/>
</dbReference>
<protein>
    <submittedName>
        <fullName evidence="8">Neur_chan_memb domain-containing protein</fullName>
    </submittedName>
</protein>
<feature type="transmembrane region" description="Helical" evidence="6">
    <location>
        <begin position="113"/>
        <end position="132"/>
    </location>
</feature>
<organism evidence="7 8">
    <name type="scientific">Strongyloides venezuelensis</name>
    <name type="common">Threadworm</name>
    <dbReference type="NCBI Taxonomy" id="75913"/>
    <lineage>
        <taxon>Eukaryota</taxon>
        <taxon>Metazoa</taxon>
        <taxon>Ecdysozoa</taxon>
        <taxon>Nematoda</taxon>
        <taxon>Chromadorea</taxon>
        <taxon>Rhabditida</taxon>
        <taxon>Tylenchina</taxon>
        <taxon>Panagrolaimomorpha</taxon>
        <taxon>Strongyloidoidea</taxon>
        <taxon>Strongyloididae</taxon>
        <taxon>Strongyloides</taxon>
    </lineage>
</organism>
<dbReference type="GO" id="GO:0016020">
    <property type="term" value="C:membrane"/>
    <property type="evidence" value="ECO:0007669"/>
    <property type="project" value="UniProtKB-SubCell"/>
</dbReference>
<evidence type="ECO:0000313" key="7">
    <source>
        <dbReference type="Proteomes" id="UP000035680"/>
    </source>
</evidence>
<comment type="subcellular location">
    <subcellularLocation>
        <location evidence="1">Membrane</location>
        <topology evidence="1">Multi-pass membrane protein</topology>
    </subcellularLocation>
</comment>
<accession>A0A0K0FZL8</accession>
<comment type="similarity">
    <text evidence="2">Belongs to the TMEM200 family.</text>
</comment>
<dbReference type="WBParaSite" id="SVE_1789700.2">
    <property type="protein sequence ID" value="SVE_1789700.2"/>
    <property type="gene ID" value="SVE_1789700"/>
</dbReference>
<feature type="transmembrane region" description="Helical" evidence="6">
    <location>
        <begin position="166"/>
        <end position="187"/>
    </location>
</feature>
<sequence length="414" mass="48214">MLGARGVSLGLGKINLSDLNKIPAMDRGQIPRIKKKPKVKPRVRVKKYVDKKKIMTQVDEEEEYNYEIRLNPKLMGKIPLKKPKKIDKHKKAYYWRLYYENNKKTLWTACRTVIFGVIIISLGIIMTGLGYFDKELAKVTVYNETITSNITYIDNFRRIQFKSMQYIGPVLMGIGSFMLIIACVITLESRDKHTLIIQNEADKQRKIIKDDNEKENFLEIKETIFLNTKKYKKDGGIVSEDNNNISKNAEDDNSSRIECGKELSIDVEDLDNECFRTPEKDSKYGKRRATISYQYSKSMVDKNRVKELKTDYFSRRGTVSPSTSFKRPSNTRRRSMFNLQRNDQSVSTDNLAKQHLYENRDLYAELLEDFYNKYGGKSIKNITENNLLPSTNLDNILIHNISNQKIQEEDTENN</sequence>
<evidence type="ECO:0000256" key="2">
    <source>
        <dbReference type="ARBA" id="ARBA00005308"/>
    </source>
</evidence>
<keyword evidence="3 6" id="KW-0812">Transmembrane</keyword>
<reference evidence="7" key="1">
    <citation type="submission" date="2014-07" db="EMBL/GenBank/DDBJ databases">
        <authorList>
            <person name="Martin A.A"/>
            <person name="De Silva N."/>
        </authorList>
    </citation>
    <scope>NUCLEOTIDE SEQUENCE</scope>
</reference>
<dbReference type="PANTHER" id="PTHR31815:SF1">
    <property type="entry name" value="TRANSMEMBRANE PROTEIN 200C"/>
    <property type="match status" value="1"/>
</dbReference>
<keyword evidence="7" id="KW-1185">Reference proteome</keyword>
<evidence type="ECO:0000256" key="3">
    <source>
        <dbReference type="ARBA" id="ARBA00022692"/>
    </source>
</evidence>
<evidence type="ECO:0000256" key="1">
    <source>
        <dbReference type="ARBA" id="ARBA00004141"/>
    </source>
</evidence>
<proteinExistence type="inferred from homology"/>
<dbReference type="STRING" id="75913.A0A0K0FZL8"/>
<evidence type="ECO:0000256" key="4">
    <source>
        <dbReference type="ARBA" id="ARBA00022989"/>
    </source>
</evidence>
<keyword evidence="4 6" id="KW-1133">Transmembrane helix</keyword>
<dbReference type="InterPro" id="IPR018787">
    <property type="entry name" value="DUF2371_TMEM200"/>
</dbReference>
<evidence type="ECO:0000313" key="8">
    <source>
        <dbReference type="WBParaSite" id="SVE_1789700.2"/>
    </source>
</evidence>
<dbReference type="PANTHER" id="PTHR31815">
    <property type="entry name" value="AGAP005329-PA"/>
    <property type="match status" value="1"/>
</dbReference>
<keyword evidence="5 6" id="KW-0472">Membrane</keyword>
<name>A0A0K0FZL8_STRVS</name>
<evidence type="ECO:0000256" key="6">
    <source>
        <dbReference type="SAM" id="Phobius"/>
    </source>
</evidence>
<reference evidence="8" key="2">
    <citation type="submission" date="2015-08" db="UniProtKB">
        <authorList>
            <consortium name="WormBaseParasite"/>
        </authorList>
    </citation>
    <scope>IDENTIFICATION</scope>
</reference>
<evidence type="ECO:0000256" key="5">
    <source>
        <dbReference type="ARBA" id="ARBA00023136"/>
    </source>
</evidence>
<dbReference type="AlphaFoldDB" id="A0A0K0FZL8"/>